<feature type="compositionally biased region" description="Basic and acidic residues" evidence="4">
    <location>
        <begin position="62"/>
        <end position="71"/>
    </location>
</feature>
<feature type="region of interest" description="Disordered" evidence="4">
    <location>
        <begin position="20"/>
        <end position="346"/>
    </location>
</feature>
<dbReference type="InterPro" id="IPR050745">
    <property type="entry name" value="Multifunctional_regulatory"/>
</dbReference>
<keyword evidence="6" id="KW-1185">Reference proteome</keyword>
<dbReference type="SUPFAM" id="SSF48403">
    <property type="entry name" value="Ankyrin repeat"/>
    <property type="match status" value="1"/>
</dbReference>
<proteinExistence type="predicted"/>
<keyword evidence="2 3" id="KW-0040">ANK repeat</keyword>
<accession>A0A8H6IRK6</accession>
<evidence type="ECO:0000256" key="2">
    <source>
        <dbReference type="ARBA" id="ARBA00023043"/>
    </source>
</evidence>
<dbReference type="PROSITE" id="PS50088">
    <property type="entry name" value="ANK_REPEAT"/>
    <property type="match status" value="1"/>
</dbReference>
<feature type="compositionally biased region" description="Acidic residues" evidence="4">
    <location>
        <begin position="201"/>
        <end position="210"/>
    </location>
</feature>
<name>A0A8H6IRK6_9PEZI</name>
<feature type="repeat" description="ANK" evidence="3">
    <location>
        <begin position="566"/>
        <end position="598"/>
    </location>
</feature>
<evidence type="ECO:0000256" key="4">
    <source>
        <dbReference type="SAM" id="MobiDB-lite"/>
    </source>
</evidence>
<evidence type="ECO:0000256" key="3">
    <source>
        <dbReference type="PROSITE-ProRule" id="PRU00023"/>
    </source>
</evidence>
<dbReference type="EMBL" id="WIGN01000441">
    <property type="protein sequence ID" value="KAF6793047.1"/>
    <property type="molecule type" value="Genomic_DNA"/>
</dbReference>
<keyword evidence="1" id="KW-0677">Repeat</keyword>
<feature type="compositionally biased region" description="Basic and acidic residues" evidence="4">
    <location>
        <begin position="77"/>
        <end position="121"/>
    </location>
</feature>
<feature type="compositionally biased region" description="Low complexity" evidence="4">
    <location>
        <begin position="321"/>
        <end position="345"/>
    </location>
</feature>
<evidence type="ECO:0000313" key="6">
    <source>
        <dbReference type="Proteomes" id="UP000652219"/>
    </source>
</evidence>
<feature type="compositionally biased region" description="Basic and acidic residues" evidence="4">
    <location>
        <begin position="130"/>
        <end position="145"/>
    </location>
</feature>
<comment type="caution">
    <text evidence="5">The sequence shown here is derived from an EMBL/GenBank/DDBJ whole genome shotgun (WGS) entry which is preliminary data.</text>
</comment>
<organism evidence="5 6">
    <name type="scientific">Colletotrichum sojae</name>
    <dbReference type="NCBI Taxonomy" id="2175907"/>
    <lineage>
        <taxon>Eukaryota</taxon>
        <taxon>Fungi</taxon>
        <taxon>Dikarya</taxon>
        <taxon>Ascomycota</taxon>
        <taxon>Pezizomycotina</taxon>
        <taxon>Sordariomycetes</taxon>
        <taxon>Hypocreomycetidae</taxon>
        <taxon>Glomerellales</taxon>
        <taxon>Glomerellaceae</taxon>
        <taxon>Colletotrichum</taxon>
        <taxon>Colletotrichum orchidearum species complex</taxon>
    </lineage>
</organism>
<evidence type="ECO:0000256" key="1">
    <source>
        <dbReference type="ARBA" id="ARBA00022737"/>
    </source>
</evidence>
<protein>
    <submittedName>
        <fullName evidence="5">Ankyrin repeat-containing protein</fullName>
    </submittedName>
</protein>
<dbReference type="PANTHER" id="PTHR24189:SF50">
    <property type="entry name" value="ANKYRIN REPEAT AND SOCS BOX PROTEIN 2"/>
    <property type="match status" value="1"/>
</dbReference>
<feature type="compositionally biased region" description="Polar residues" evidence="4">
    <location>
        <begin position="27"/>
        <end position="39"/>
    </location>
</feature>
<feature type="compositionally biased region" description="Basic and acidic residues" evidence="4">
    <location>
        <begin position="188"/>
        <end position="200"/>
    </location>
</feature>
<dbReference type="Pfam" id="PF12796">
    <property type="entry name" value="Ank_2"/>
    <property type="match status" value="1"/>
</dbReference>
<gene>
    <name evidence="5" type="ORF">CSOJ01_14016</name>
</gene>
<feature type="compositionally biased region" description="Polar residues" evidence="4">
    <location>
        <begin position="215"/>
        <end position="237"/>
    </location>
</feature>
<feature type="compositionally biased region" description="Basic and acidic residues" evidence="4">
    <location>
        <begin position="168"/>
        <end position="181"/>
    </location>
</feature>
<reference evidence="5 6" key="1">
    <citation type="journal article" date="2020" name="Phytopathology">
        <title>Genome Sequence Resources of Colletotrichum truncatum, C. plurivorum, C. musicola, and C. sojae: Four Species Pathogenic to Soybean (Glycine max).</title>
        <authorList>
            <person name="Rogerio F."/>
            <person name="Boufleur T.R."/>
            <person name="Ciampi-Guillardi M."/>
            <person name="Sukno S.A."/>
            <person name="Thon M.R."/>
            <person name="Massola Junior N.S."/>
            <person name="Baroncelli R."/>
        </authorList>
    </citation>
    <scope>NUCLEOTIDE SEQUENCE [LARGE SCALE GENOMIC DNA]</scope>
    <source>
        <strain evidence="5 6">LFN0009</strain>
    </source>
</reference>
<dbReference type="InterPro" id="IPR036770">
    <property type="entry name" value="Ankyrin_rpt-contain_sf"/>
</dbReference>
<feature type="compositionally biased region" description="Low complexity" evidence="4">
    <location>
        <begin position="148"/>
        <end position="167"/>
    </location>
</feature>
<feature type="region of interest" description="Disordered" evidence="4">
    <location>
        <begin position="378"/>
        <end position="444"/>
    </location>
</feature>
<dbReference type="Proteomes" id="UP000652219">
    <property type="component" value="Unassembled WGS sequence"/>
</dbReference>
<dbReference type="Gene3D" id="1.25.40.20">
    <property type="entry name" value="Ankyrin repeat-containing domain"/>
    <property type="match status" value="1"/>
</dbReference>
<feature type="compositionally biased region" description="Polar residues" evidence="4">
    <location>
        <begin position="248"/>
        <end position="262"/>
    </location>
</feature>
<sequence length="640" mass="72000">MSDPLGWFRRLWFGETEANLPDVENQAHGQSATSPNQHPNDYHEYGSQHRNGYHNGRNGGRSNEDPNDYRTDHRHGSRNDIHSNLRNDSHNRNEYLHDYPNEHHRERRDNNDNRHHDDYHNQPRSQYGNNDRDGRHDGRYDENRNQHRNAYGNNSSNNPRNNFGNYRSNDRLDDFRERNENRNAYPRNHRDNYAHPHSESEEYDSSDDNYETCRDNNSVASDVGTVGTSPSVESPHSFQRLRPGRNSIAGSSRDFSVPSTAPSRVFDSESELFRHATPPTSNDGNDNDFRGRTYDVISDDGSDDTYVGRRSFDDTLIPQYGSSGPSRSSDPSVSSEPSGSSYPPGFNLIPKFRYAAGPSDVRTTTTNDESVETVVEIDPAHNSSISLEEPPIGPEVPASERSSRRSPCHTPRVQRAREDVPRRGSHRGNRSPEPPKKSIGRKTNLYVVGERNAARLLRKAAKAGNAAEVRSILANAPKHYLQSPAFTKGAVLACVDKPRYGTYKSLEALVGSVKESQLNNIRDSGKTPLFLLISQPSRENFGKYHSKSLRVLLKAGASADERNGAESQTALHLAVAKRLPSAVKILVEYGASPDVEDGNEKTARELADHKVKALTGHESFQEAQDWMRIQEVFDRVGHAY</sequence>
<dbReference type="PROSITE" id="PS50297">
    <property type="entry name" value="ANK_REP_REGION"/>
    <property type="match status" value="1"/>
</dbReference>
<dbReference type="AlphaFoldDB" id="A0A8H6IRK6"/>
<evidence type="ECO:0000313" key="5">
    <source>
        <dbReference type="EMBL" id="KAF6793047.1"/>
    </source>
</evidence>
<dbReference type="InterPro" id="IPR002110">
    <property type="entry name" value="Ankyrin_rpt"/>
</dbReference>
<dbReference type="SMART" id="SM00248">
    <property type="entry name" value="ANK"/>
    <property type="match status" value="2"/>
</dbReference>
<dbReference type="PANTHER" id="PTHR24189">
    <property type="entry name" value="MYOTROPHIN"/>
    <property type="match status" value="1"/>
</dbReference>